<dbReference type="InterPro" id="IPR001926">
    <property type="entry name" value="TrpB-like_PALP"/>
</dbReference>
<evidence type="ECO:0000256" key="3">
    <source>
        <dbReference type="ARBA" id="ARBA00022898"/>
    </source>
</evidence>
<dbReference type="InterPro" id="IPR036052">
    <property type="entry name" value="TrpB-like_PALP_sf"/>
</dbReference>
<dbReference type="SUPFAM" id="SSF53686">
    <property type="entry name" value="Tryptophan synthase beta subunit-like PLP-dependent enzymes"/>
    <property type="match status" value="1"/>
</dbReference>
<keyword evidence="3" id="KW-0663">Pyridoxal phosphate</keyword>
<evidence type="ECO:0000256" key="1">
    <source>
        <dbReference type="ARBA" id="ARBA00001933"/>
    </source>
</evidence>
<dbReference type="AlphaFoldDB" id="A0A381RDX7"/>
<accession>A0A381RDX7</accession>
<dbReference type="InterPro" id="IPR005966">
    <property type="entry name" value="D-Cys_desShydrase"/>
</dbReference>
<evidence type="ECO:0000259" key="4">
    <source>
        <dbReference type="Pfam" id="PF00291"/>
    </source>
</evidence>
<dbReference type="PANTHER" id="PTHR43780:SF2">
    <property type="entry name" value="1-AMINOCYCLOPROPANE-1-CARBOXYLATE DEAMINASE-RELATED"/>
    <property type="match status" value="1"/>
</dbReference>
<feature type="non-terminal residue" evidence="5">
    <location>
        <position position="1"/>
    </location>
</feature>
<dbReference type="PIRSF" id="PIRSF006278">
    <property type="entry name" value="ACCD_DCysDesulf"/>
    <property type="match status" value="1"/>
</dbReference>
<sequence>VLLSRFPRISLAHLPTPLEFLPRLSKYLGGPNIYVKRDDCTGLGTGGNKTRKLEFLIADAKEKKSTVIITQGAVQSNHARQSAAAACKVGMKCELVFEKRIDNATELYLNSGNVFLDNLFGSNIREVDKGSDMDAAMQNVAKELRNKGEVPYIIPGGGSNPVGALGYVDCALEIIQQANERNLVISHIIHATGSAGTQAGLISGLKAMNSGIPLLGIGVSAPKSDQEEKVFSLACETVEYMGIPGVVEREDVIANCDYVGEGYGIPTKEMNDAVIMLARLEGILFDPVYSGKALAGMISLIVDNYFASDENILFVHTGGSAGLFAYQDQIDIG</sequence>
<gene>
    <name evidence="5" type="ORF">METZ01_LOCUS42850</name>
</gene>
<comment type="cofactor">
    <cofactor evidence="1">
        <name>pyridoxal 5'-phosphate</name>
        <dbReference type="ChEBI" id="CHEBI:597326"/>
    </cofactor>
</comment>
<dbReference type="GO" id="GO:0019148">
    <property type="term" value="F:D-cysteine desulfhydrase activity"/>
    <property type="evidence" value="ECO:0007669"/>
    <property type="project" value="TreeGrafter"/>
</dbReference>
<dbReference type="NCBIfam" id="TIGR01275">
    <property type="entry name" value="ACC_deam_rel"/>
    <property type="match status" value="1"/>
</dbReference>
<evidence type="ECO:0000256" key="2">
    <source>
        <dbReference type="ARBA" id="ARBA00008639"/>
    </source>
</evidence>
<evidence type="ECO:0000313" key="5">
    <source>
        <dbReference type="EMBL" id="SUZ89996.1"/>
    </source>
</evidence>
<comment type="similarity">
    <text evidence="2">Belongs to the ACC deaminase/D-cysteine desulfhydrase family.</text>
</comment>
<dbReference type="Gene3D" id="3.40.50.1100">
    <property type="match status" value="2"/>
</dbReference>
<dbReference type="Pfam" id="PF00291">
    <property type="entry name" value="PALP"/>
    <property type="match status" value="1"/>
</dbReference>
<dbReference type="InterPro" id="IPR027278">
    <property type="entry name" value="ACCD_DCysDesulf"/>
</dbReference>
<proteinExistence type="inferred from homology"/>
<name>A0A381RDX7_9ZZZZ</name>
<reference evidence="5" key="1">
    <citation type="submission" date="2018-05" db="EMBL/GenBank/DDBJ databases">
        <authorList>
            <person name="Lanie J.A."/>
            <person name="Ng W.-L."/>
            <person name="Kazmierczak K.M."/>
            <person name="Andrzejewski T.M."/>
            <person name="Davidsen T.M."/>
            <person name="Wayne K.J."/>
            <person name="Tettelin H."/>
            <person name="Glass J.I."/>
            <person name="Rusch D."/>
            <person name="Podicherti R."/>
            <person name="Tsui H.-C.T."/>
            <person name="Winkler M.E."/>
        </authorList>
    </citation>
    <scope>NUCLEOTIDE SEQUENCE</scope>
</reference>
<protein>
    <recommendedName>
        <fullName evidence="4">Tryptophan synthase beta chain-like PALP domain-containing protein</fullName>
    </recommendedName>
</protein>
<feature type="domain" description="Tryptophan synthase beta chain-like PALP" evidence="4">
    <location>
        <begin position="9"/>
        <end position="318"/>
    </location>
</feature>
<dbReference type="NCBIfam" id="NF003031">
    <property type="entry name" value="PRK03910.1-4"/>
    <property type="match status" value="1"/>
</dbReference>
<organism evidence="5">
    <name type="scientific">marine metagenome</name>
    <dbReference type="NCBI Taxonomy" id="408172"/>
    <lineage>
        <taxon>unclassified sequences</taxon>
        <taxon>metagenomes</taxon>
        <taxon>ecological metagenomes</taxon>
    </lineage>
</organism>
<dbReference type="PANTHER" id="PTHR43780">
    <property type="entry name" value="1-AMINOCYCLOPROPANE-1-CARBOXYLATE DEAMINASE-RELATED"/>
    <property type="match status" value="1"/>
</dbReference>
<dbReference type="EMBL" id="UINC01001857">
    <property type="protein sequence ID" value="SUZ89996.1"/>
    <property type="molecule type" value="Genomic_DNA"/>
</dbReference>